<feature type="compositionally biased region" description="Basic and acidic residues" evidence="1">
    <location>
        <begin position="56"/>
        <end position="66"/>
    </location>
</feature>
<dbReference type="STRING" id="22663.A0A2I0LC80"/>
<evidence type="ECO:0000313" key="3">
    <source>
        <dbReference type="EMBL" id="PKI78282.1"/>
    </source>
</evidence>
<dbReference type="SUPFAM" id="SSF50630">
    <property type="entry name" value="Acid proteases"/>
    <property type="match status" value="1"/>
</dbReference>
<dbReference type="Proteomes" id="UP000233551">
    <property type="component" value="Unassembled WGS sequence"/>
</dbReference>
<name>A0A2I0LC80_PUNGR</name>
<protein>
    <recommendedName>
        <fullName evidence="2">Retrotransposon gag domain-containing protein</fullName>
    </recommendedName>
</protein>
<accession>A0A2I0LC80</accession>
<feature type="domain" description="Retrotransposon gag" evidence="2">
    <location>
        <begin position="117"/>
        <end position="179"/>
    </location>
</feature>
<dbReference type="PANTHER" id="PTHR15503:SF22">
    <property type="entry name" value="TRANSPOSON TY3-I GAG POLYPROTEIN"/>
    <property type="match status" value="1"/>
</dbReference>
<dbReference type="InterPro" id="IPR021109">
    <property type="entry name" value="Peptidase_aspartic_dom_sf"/>
</dbReference>
<dbReference type="InterPro" id="IPR032567">
    <property type="entry name" value="RTL1-rel"/>
</dbReference>
<dbReference type="Gene3D" id="2.40.70.10">
    <property type="entry name" value="Acid Proteases"/>
    <property type="match status" value="1"/>
</dbReference>
<dbReference type="CDD" id="cd00303">
    <property type="entry name" value="retropepsin_like"/>
    <property type="match status" value="1"/>
</dbReference>
<proteinExistence type="predicted"/>
<dbReference type="InterPro" id="IPR005162">
    <property type="entry name" value="Retrotrans_gag_dom"/>
</dbReference>
<dbReference type="Pfam" id="PF08284">
    <property type="entry name" value="RVP_2"/>
    <property type="match status" value="1"/>
</dbReference>
<evidence type="ECO:0000256" key="1">
    <source>
        <dbReference type="SAM" id="MobiDB-lite"/>
    </source>
</evidence>
<dbReference type="EMBL" id="PGOL01000056">
    <property type="protein sequence ID" value="PKI78282.1"/>
    <property type="molecule type" value="Genomic_DNA"/>
</dbReference>
<evidence type="ECO:0000259" key="2">
    <source>
        <dbReference type="Pfam" id="PF03732"/>
    </source>
</evidence>
<feature type="region of interest" description="Disordered" evidence="1">
    <location>
        <begin position="27"/>
        <end position="71"/>
    </location>
</feature>
<gene>
    <name evidence="3" type="ORF">CRG98_001340</name>
</gene>
<sequence>MIRKARTICGGDRGWLIQLVAVISSQQSDSRQRSGRSGGHRSSGSNSSISMAATSHRSEVEDRDSSSEAEGLIWSSRSGHRTEKLRRVRMEFPRFSRENPCVWLDRTRQYFAAQDRRFEKGLLVRFGSSEYEDANEAMNKLREKGAFREYLGECERLMNTLPHWHPSALLGAFMAGLKEEIAGDLRMWRLKDLQTAIEIAKRKDEQLQRAWRAGGGSARSGFRTATGGAGTQVIEEDEGEAVEEPLTEETEHISIHALTRQVNYKTIRFGGRIGRQKVQVLLDSGASLNFTGPPMAERLKLIETGQQPFAVWAANGERLLCNRRYEGIILGVQGVEFKVTLYALPVIGVEVVIGVPWLEQLSPTVTDYKEMTMEFGAEDKRHILRGAVPEGTRAVEA</sequence>
<evidence type="ECO:0000313" key="4">
    <source>
        <dbReference type="Proteomes" id="UP000233551"/>
    </source>
</evidence>
<dbReference type="PANTHER" id="PTHR15503">
    <property type="entry name" value="LDOC1 RELATED"/>
    <property type="match status" value="1"/>
</dbReference>
<reference evidence="3 4" key="1">
    <citation type="submission" date="2017-11" db="EMBL/GenBank/DDBJ databases">
        <title>De-novo sequencing of pomegranate (Punica granatum L.) genome.</title>
        <authorList>
            <person name="Akparov Z."/>
            <person name="Amiraslanov A."/>
            <person name="Hajiyeva S."/>
            <person name="Abbasov M."/>
            <person name="Kaur K."/>
            <person name="Hamwieh A."/>
            <person name="Solovyev V."/>
            <person name="Salamov A."/>
            <person name="Braich B."/>
            <person name="Kosarev P."/>
            <person name="Mahmoud A."/>
            <person name="Hajiyev E."/>
            <person name="Babayeva S."/>
            <person name="Izzatullayeva V."/>
            <person name="Mammadov A."/>
            <person name="Mammadov A."/>
            <person name="Sharifova S."/>
            <person name="Ojaghi J."/>
            <person name="Eynullazada K."/>
            <person name="Bayramov B."/>
            <person name="Abdulazimova A."/>
            <person name="Shahmuradov I."/>
        </authorList>
    </citation>
    <scope>NUCLEOTIDE SEQUENCE [LARGE SCALE GENOMIC DNA]</scope>
    <source>
        <strain evidence="4">cv. AG2017</strain>
        <tissue evidence="3">Leaf</tissue>
    </source>
</reference>
<dbReference type="Pfam" id="PF03732">
    <property type="entry name" value="Retrotrans_gag"/>
    <property type="match status" value="1"/>
</dbReference>
<keyword evidence="4" id="KW-1185">Reference proteome</keyword>
<organism evidence="3 4">
    <name type="scientific">Punica granatum</name>
    <name type="common">Pomegranate</name>
    <dbReference type="NCBI Taxonomy" id="22663"/>
    <lineage>
        <taxon>Eukaryota</taxon>
        <taxon>Viridiplantae</taxon>
        <taxon>Streptophyta</taxon>
        <taxon>Embryophyta</taxon>
        <taxon>Tracheophyta</taxon>
        <taxon>Spermatophyta</taxon>
        <taxon>Magnoliopsida</taxon>
        <taxon>eudicotyledons</taxon>
        <taxon>Gunneridae</taxon>
        <taxon>Pentapetalae</taxon>
        <taxon>rosids</taxon>
        <taxon>malvids</taxon>
        <taxon>Myrtales</taxon>
        <taxon>Lythraceae</taxon>
        <taxon>Punica</taxon>
    </lineage>
</organism>
<dbReference type="AlphaFoldDB" id="A0A2I0LC80"/>
<comment type="caution">
    <text evidence="3">The sequence shown here is derived from an EMBL/GenBank/DDBJ whole genome shotgun (WGS) entry which is preliminary data.</text>
</comment>
<feature type="compositionally biased region" description="Low complexity" evidence="1">
    <location>
        <begin position="40"/>
        <end position="50"/>
    </location>
</feature>